<sequence>MKHKTCFVLLCVISSINVAISVESFPVSSRRHNGRDNLKLFVFGDSYVDTGNWPKTYGGSWHEPYGITFPGSPSGRFSDGRVLTDYVAGILGTKSPITYLGWKSGEKKSVRYGMNFAYGGTGSNETLDTNVNQECQDEGDLCRNKNEKSPSMVENIIKDNEVFDIFTHWQKEEEIIDMFVNNKKILTVEELKLWARYMFEWYKEKWEAKWKSECPI</sequence>
<gene>
    <name evidence="6" type="ORF">CTI12_AA555090</name>
</gene>
<evidence type="ECO:0000256" key="3">
    <source>
        <dbReference type="ARBA" id="ARBA00022963"/>
    </source>
</evidence>
<dbReference type="STRING" id="35608.A0A2U1KWX8"/>
<comment type="similarity">
    <text evidence="1">Belongs to the 'GDSL' lipolytic enzyme family.</text>
</comment>
<dbReference type="OrthoDB" id="1600564at2759"/>
<feature type="chain" id="PRO_5015649674" evidence="5">
    <location>
        <begin position="22"/>
        <end position="216"/>
    </location>
</feature>
<dbReference type="PANTHER" id="PTHR46020:SF4">
    <property type="entry name" value="OS04G0650200 PROTEIN"/>
    <property type="match status" value="1"/>
</dbReference>
<evidence type="ECO:0000256" key="5">
    <source>
        <dbReference type="SAM" id="SignalP"/>
    </source>
</evidence>
<dbReference type="AlphaFoldDB" id="A0A2U1KWX8"/>
<keyword evidence="7" id="KW-1185">Reference proteome</keyword>
<evidence type="ECO:0000256" key="2">
    <source>
        <dbReference type="ARBA" id="ARBA00022801"/>
    </source>
</evidence>
<dbReference type="EMBL" id="PKPP01013189">
    <property type="protein sequence ID" value="PWA41271.1"/>
    <property type="molecule type" value="Genomic_DNA"/>
</dbReference>
<feature type="signal peptide" evidence="5">
    <location>
        <begin position="1"/>
        <end position="21"/>
    </location>
</feature>
<reference evidence="6 7" key="1">
    <citation type="journal article" date="2018" name="Mol. Plant">
        <title>The genome of Artemisia annua provides insight into the evolution of Asteraceae family and artemisinin biosynthesis.</title>
        <authorList>
            <person name="Shen Q."/>
            <person name="Zhang L."/>
            <person name="Liao Z."/>
            <person name="Wang S."/>
            <person name="Yan T."/>
            <person name="Shi P."/>
            <person name="Liu M."/>
            <person name="Fu X."/>
            <person name="Pan Q."/>
            <person name="Wang Y."/>
            <person name="Lv Z."/>
            <person name="Lu X."/>
            <person name="Zhang F."/>
            <person name="Jiang W."/>
            <person name="Ma Y."/>
            <person name="Chen M."/>
            <person name="Hao X."/>
            <person name="Li L."/>
            <person name="Tang Y."/>
            <person name="Lv G."/>
            <person name="Zhou Y."/>
            <person name="Sun X."/>
            <person name="Brodelius P.E."/>
            <person name="Rose J.K.C."/>
            <person name="Tang K."/>
        </authorList>
    </citation>
    <scope>NUCLEOTIDE SEQUENCE [LARGE SCALE GENOMIC DNA]</scope>
    <source>
        <strain evidence="7">cv. Huhao1</strain>
        <tissue evidence="6">Leaf</tissue>
    </source>
</reference>
<evidence type="ECO:0000313" key="7">
    <source>
        <dbReference type="Proteomes" id="UP000245207"/>
    </source>
</evidence>
<evidence type="ECO:0000256" key="4">
    <source>
        <dbReference type="ARBA" id="ARBA00023098"/>
    </source>
</evidence>
<accession>A0A2U1KWX8</accession>
<keyword evidence="3" id="KW-0442">Lipid degradation</keyword>
<dbReference type="Gene3D" id="3.40.50.1110">
    <property type="entry name" value="SGNH hydrolase"/>
    <property type="match status" value="1"/>
</dbReference>
<dbReference type="GO" id="GO:0016042">
    <property type="term" value="P:lipid catabolic process"/>
    <property type="evidence" value="ECO:0007669"/>
    <property type="project" value="UniProtKB-KW"/>
</dbReference>
<dbReference type="InterPro" id="IPR001087">
    <property type="entry name" value="GDSL"/>
</dbReference>
<proteinExistence type="inferred from homology"/>
<name>A0A2U1KWX8_ARTAN</name>
<keyword evidence="4" id="KW-0443">Lipid metabolism</keyword>
<evidence type="ECO:0000313" key="6">
    <source>
        <dbReference type="EMBL" id="PWA41271.1"/>
    </source>
</evidence>
<organism evidence="6 7">
    <name type="scientific">Artemisia annua</name>
    <name type="common">Sweet wormwood</name>
    <dbReference type="NCBI Taxonomy" id="35608"/>
    <lineage>
        <taxon>Eukaryota</taxon>
        <taxon>Viridiplantae</taxon>
        <taxon>Streptophyta</taxon>
        <taxon>Embryophyta</taxon>
        <taxon>Tracheophyta</taxon>
        <taxon>Spermatophyta</taxon>
        <taxon>Magnoliopsida</taxon>
        <taxon>eudicotyledons</taxon>
        <taxon>Gunneridae</taxon>
        <taxon>Pentapetalae</taxon>
        <taxon>asterids</taxon>
        <taxon>campanulids</taxon>
        <taxon>Asterales</taxon>
        <taxon>Asteraceae</taxon>
        <taxon>Asteroideae</taxon>
        <taxon>Anthemideae</taxon>
        <taxon>Artemisiinae</taxon>
        <taxon>Artemisia</taxon>
    </lineage>
</organism>
<evidence type="ECO:0000256" key="1">
    <source>
        <dbReference type="ARBA" id="ARBA00008668"/>
    </source>
</evidence>
<dbReference type="InterPro" id="IPR036514">
    <property type="entry name" value="SGNH_hydro_sf"/>
</dbReference>
<keyword evidence="5" id="KW-0732">Signal</keyword>
<comment type="caution">
    <text evidence="6">The sequence shown here is derived from an EMBL/GenBank/DDBJ whole genome shotgun (WGS) entry which is preliminary data.</text>
</comment>
<dbReference type="PANTHER" id="PTHR46020">
    <property type="entry name" value="OSJNBB0059K02.9 PROTEIN"/>
    <property type="match status" value="1"/>
</dbReference>
<dbReference type="Proteomes" id="UP000245207">
    <property type="component" value="Unassembled WGS sequence"/>
</dbReference>
<dbReference type="GO" id="GO:0016788">
    <property type="term" value="F:hydrolase activity, acting on ester bonds"/>
    <property type="evidence" value="ECO:0007669"/>
    <property type="project" value="InterPro"/>
</dbReference>
<keyword evidence="2" id="KW-0378">Hydrolase</keyword>
<protein>
    <submittedName>
        <fullName evidence="6">Lipase, GDSL</fullName>
    </submittedName>
</protein>
<dbReference type="Pfam" id="PF00657">
    <property type="entry name" value="Lipase_GDSL"/>
    <property type="match status" value="1"/>
</dbReference>